<dbReference type="EMBL" id="LLZS01000003">
    <property type="protein sequence ID" value="KUR72976.1"/>
    <property type="molecule type" value="Genomic_DNA"/>
</dbReference>
<evidence type="ECO:0000256" key="5">
    <source>
        <dbReference type="ARBA" id="ARBA00022741"/>
    </source>
</evidence>
<evidence type="ECO:0000256" key="9">
    <source>
        <dbReference type="ARBA" id="ARBA00023012"/>
    </source>
</evidence>
<dbReference type="InterPro" id="IPR025201">
    <property type="entry name" value="KdpD_TM"/>
</dbReference>
<dbReference type="STRING" id="1117702.AQZ52_07195"/>
<reference evidence="17 18" key="1">
    <citation type="submission" date="2015-10" db="EMBL/GenBank/DDBJ databases">
        <title>Draft genome sequence of Novosphingobium fuchskuhlense DSM 25065 isolated from a surface water sample of the southwest basin of Lake Grosse Fuchskuhle.</title>
        <authorList>
            <person name="Ruckert C."/>
            <person name="Winkler A."/>
            <person name="Glaeser J."/>
            <person name="Grossart H.-P."/>
            <person name="Kalinowski J."/>
            <person name="Glaeser S."/>
        </authorList>
    </citation>
    <scope>NUCLEOTIDE SEQUENCE [LARGE SCALE GENOMIC DNA]</scope>
    <source>
        <strain evidence="17 18">FNE08-7</strain>
    </source>
</reference>
<feature type="domain" description="OmpR/PhoB-type" evidence="16">
    <location>
        <begin position="332"/>
        <end position="426"/>
    </location>
</feature>
<dbReference type="InterPro" id="IPR036388">
    <property type="entry name" value="WH-like_DNA-bd_sf"/>
</dbReference>
<dbReference type="PROSITE" id="PS51755">
    <property type="entry name" value="OMPR_PHOB"/>
    <property type="match status" value="1"/>
</dbReference>
<keyword evidence="3" id="KW-0808">Transferase</keyword>
<gene>
    <name evidence="17" type="ORF">AQZ52_07195</name>
</gene>
<evidence type="ECO:0000256" key="14">
    <source>
        <dbReference type="PROSITE-ProRule" id="PRU01091"/>
    </source>
</evidence>
<keyword evidence="18" id="KW-1185">Reference proteome</keyword>
<evidence type="ECO:0000256" key="2">
    <source>
        <dbReference type="ARBA" id="ARBA00022553"/>
    </source>
</evidence>
<dbReference type="SUPFAM" id="SSF46894">
    <property type="entry name" value="C-terminal effector domain of the bipartite response regulators"/>
    <property type="match status" value="1"/>
</dbReference>
<dbReference type="Proteomes" id="UP000058012">
    <property type="component" value="Unassembled WGS sequence"/>
</dbReference>
<dbReference type="InterPro" id="IPR038318">
    <property type="entry name" value="KdpD_sf"/>
</dbReference>
<keyword evidence="2" id="KW-0597">Phosphoprotein</keyword>
<keyword evidence="12 15" id="KW-0472">Membrane</keyword>
<keyword evidence="5" id="KW-0547">Nucleotide-binding</keyword>
<feature type="transmembrane region" description="Helical" evidence="15">
    <location>
        <begin position="44"/>
        <end position="71"/>
    </location>
</feature>
<proteinExistence type="predicted"/>
<evidence type="ECO:0000256" key="13">
    <source>
        <dbReference type="ARBA" id="ARBA00023163"/>
    </source>
</evidence>
<dbReference type="GO" id="GO:0006355">
    <property type="term" value="P:regulation of DNA-templated transcription"/>
    <property type="evidence" value="ECO:0007669"/>
    <property type="project" value="InterPro"/>
</dbReference>
<dbReference type="PANTHER" id="PTHR45569:SF1">
    <property type="entry name" value="SENSOR PROTEIN KDPD"/>
    <property type="match status" value="1"/>
</dbReference>
<sequence length="430" mass="45544">MRPRLSWQAAGGLAALFVMATLIGLAMAAQWGRTPIVLLYLPPVLAAAAFAGRGPALLTAVAATLVYNFFFTEPTYTLLIRDPGDGVTVAMLLMVGLVTSHLVTSLRVQGALAAFHASRNATIAGFARQLLSCADEAAIAAVAAGELARIFDCHACVVGGGPDARLLAGVDRLTEADLAVAGQALAHGEPAGRHISGGSLTDWQFHPVRAAGRALAAAGLARSDGMSPVEAERMDLLGNLLDQVALALERARLESAGRENSVLRERDALRSALLGSIGRDLRPHLNSIAADLRKLQRAGGCDAEVLHAVAGETAKLTGLIDNLADLDLTQNQDPVIVEDVAIDLYRRTVSRRGEAVHLTPKEFAVLAELARNAGRVLTHRYLLRAVWGPAHEDHVDYLRVAVSALRKKLGEDVIQNEPAVGYRLPVQSAQ</sequence>
<organism evidence="17 18">
    <name type="scientific">Novosphingobium fuchskuhlense</name>
    <dbReference type="NCBI Taxonomy" id="1117702"/>
    <lineage>
        <taxon>Bacteria</taxon>
        <taxon>Pseudomonadati</taxon>
        <taxon>Pseudomonadota</taxon>
        <taxon>Alphaproteobacteria</taxon>
        <taxon>Sphingomonadales</taxon>
        <taxon>Sphingomonadaceae</taxon>
        <taxon>Novosphingobium</taxon>
    </lineage>
</organism>
<accession>A0A117UY24</accession>
<keyword evidence="13" id="KW-0804">Transcription</keyword>
<dbReference type="InterPro" id="IPR016032">
    <property type="entry name" value="Sig_transdc_resp-reg_C-effctor"/>
</dbReference>
<evidence type="ECO:0000313" key="18">
    <source>
        <dbReference type="Proteomes" id="UP000058012"/>
    </source>
</evidence>
<evidence type="ECO:0000256" key="6">
    <source>
        <dbReference type="ARBA" id="ARBA00022777"/>
    </source>
</evidence>
<keyword evidence="8 15" id="KW-1133">Transmembrane helix</keyword>
<dbReference type="Pfam" id="PF00486">
    <property type="entry name" value="Trans_reg_C"/>
    <property type="match status" value="1"/>
</dbReference>
<evidence type="ECO:0000256" key="3">
    <source>
        <dbReference type="ARBA" id="ARBA00022679"/>
    </source>
</evidence>
<keyword evidence="7" id="KW-0067">ATP-binding</keyword>
<feature type="transmembrane region" description="Helical" evidence="15">
    <location>
        <begin position="83"/>
        <end position="103"/>
    </location>
</feature>
<dbReference type="InterPro" id="IPR001867">
    <property type="entry name" value="OmpR/PhoB-type_DNA-bd"/>
</dbReference>
<keyword evidence="6" id="KW-0418">Kinase</keyword>
<feature type="DNA-binding region" description="OmpR/PhoB-type" evidence="14">
    <location>
        <begin position="332"/>
        <end position="426"/>
    </location>
</feature>
<evidence type="ECO:0000256" key="4">
    <source>
        <dbReference type="ARBA" id="ARBA00022692"/>
    </source>
</evidence>
<dbReference type="GO" id="GO:0003677">
    <property type="term" value="F:DNA binding"/>
    <property type="evidence" value="ECO:0007669"/>
    <property type="project" value="UniProtKB-UniRule"/>
</dbReference>
<name>A0A117UY24_9SPHN</name>
<dbReference type="CDD" id="cd00383">
    <property type="entry name" value="trans_reg_C"/>
    <property type="match status" value="1"/>
</dbReference>
<evidence type="ECO:0000256" key="11">
    <source>
        <dbReference type="ARBA" id="ARBA00023125"/>
    </source>
</evidence>
<evidence type="ECO:0000256" key="7">
    <source>
        <dbReference type="ARBA" id="ARBA00022840"/>
    </source>
</evidence>
<comment type="caution">
    <text evidence="17">The sequence shown here is derived from an EMBL/GenBank/DDBJ whole genome shotgun (WGS) entry which is preliminary data.</text>
</comment>
<dbReference type="InterPro" id="IPR029016">
    <property type="entry name" value="GAF-like_dom_sf"/>
</dbReference>
<evidence type="ECO:0000256" key="12">
    <source>
        <dbReference type="ARBA" id="ARBA00023136"/>
    </source>
</evidence>
<evidence type="ECO:0000313" key="17">
    <source>
        <dbReference type="EMBL" id="KUR72976.1"/>
    </source>
</evidence>
<keyword evidence="9" id="KW-0902">Two-component regulatory system</keyword>
<protein>
    <recommendedName>
        <fullName evidence="16">OmpR/PhoB-type domain-containing protein</fullName>
    </recommendedName>
</protein>
<keyword evidence="4 15" id="KW-0812">Transmembrane</keyword>
<keyword evidence="11 14" id="KW-0238">DNA-binding</keyword>
<comment type="subcellular location">
    <subcellularLocation>
        <location evidence="1">Membrane</location>
        <topology evidence="1">Multi-pass membrane protein</topology>
    </subcellularLocation>
</comment>
<dbReference type="AlphaFoldDB" id="A0A117UY24"/>
<dbReference type="GO" id="GO:0005886">
    <property type="term" value="C:plasma membrane"/>
    <property type="evidence" value="ECO:0007669"/>
    <property type="project" value="TreeGrafter"/>
</dbReference>
<dbReference type="GO" id="GO:0000155">
    <property type="term" value="F:phosphorelay sensor kinase activity"/>
    <property type="evidence" value="ECO:0007669"/>
    <property type="project" value="TreeGrafter"/>
</dbReference>
<dbReference type="GO" id="GO:0005524">
    <property type="term" value="F:ATP binding"/>
    <property type="evidence" value="ECO:0007669"/>
    <property type="project" value="UniProtKB-KW"/>
</dbReference>
<dbReference type="Gene3D" id="1.20.120.620">
    <property type="entry name" value="Backbone structure of the membrane domain of e. Coli histidine kinase receptor kdpd"/>
    <property type="match status" value="1"/>
</dbReference>
<evidence type="ECO:0000256" key="15">
    <source>
        <dbReference type="SAM" id="Phobius"/>
    </source>
</evidence>
<dbReference type="Gene3D" id="3.30.450.40">
    <property type="match status" value="1"/>
</dbReference>
<keyword evidence="10" id="KW-0805">Transcription regulation</keyword>
<dbReference type="SMART" id="SM00862">
    <property type="entry name" value="Trans_reg_C"/>
    <property type="match status" value="1"/>
</dbReference>
<dbReference type="InterPro" id="IPR052023">
    <property type="entry name" value="Histidine_kinase_KdpD"/>
</dbReference>
<dbReference type="Pfam" id="PF13493">
    <property type="entry name" value="DUF4118"/>
    <property type="match status" value="1"/>
</dbReference>
<dbReference type="PANTHER" id="PTHR45569">
    <property type="entry name" value="SENSOR PROTEIN KDPD"/>
    <property type="match status" value="1"/>
</dbReference>
<evidence type="ECO:0000256" key="1">
    <source>
        <dbReference type="ARBA" id="ARBA00004141"/>
    </source>
</evidence>
<evidence type="ECO:0000259" key="16">
    <source>
        <dbReference type="PROSITE" id="PS51755"/>
    </source>
</evidence>
<evidence type="ECO:0000256" key="8">
    <source>
        <dbReference type="ARBA" id="ARBA00022989"/>
    </source>
</evidence>
<dbReference type="Gene3D" id="1.10.10.10">
    <property type="entry name" value="Winged helix-like DNA-binding domain superfamily/Winged helix DNA-binding domain"/>
    <property type="match status" value="1"/>
</dbReference>
<evidence type="ECO:0000256" key="10">
    <source>
        <dbReference type="ARBA" id="ARBA00023015"/>
    </source>
</evidence>